<evidence type="ECO:0000313" key="1">
    <source>
        <dbReference type="EMBL" id="CRZ04822.1"/>
    </source>
</evidence>
<dbReference type="EMBL" id="HACM01004377">
    <property type="protein sequence ID" value="CRZ04819.1"/>
    <property type="molecule type" value="Transcribed_RNA"/>
</dbReference>
<sequence length="122" mass="13668">MYVVTKVASPPRHVECLGQSIQHTTVTSSGGPTRDGIAIIMQSLSFELLLLLIQLLLRCRAGPDFCWIGSQCGIPGWDCGFRCHDSGEPRVNYLLALKRQAYRFTACPTHTRFLFVELVEQQ</sequence>
<reference evidence="1" key="1">
    <citation type="submission" date="2015-04" db="EMBL/GenBank/DDBJ databases">
        <title>The genome sequence of the plant pathogenic Rhizarian Plasmodiophora brassicae reveals insights in its biotrophic life cycle and the origin of chitin synthesis.</title>
        <authorList>
            <person name="Schwelm A."/>
            <person name="Fogelqvist J."/>
            <person name="Knaust A."/>
            <person name="Julke S."/>
            <person name="Lilja T."/>
            <person name="Dhandapani V."/>
            <person name="Bonilla-Rosso G."/>
            <person name="Karlsson M."/>
            <person name="Shevchenko A."/>
            <person name="Choi S.R."/>
            <person name="Kim H.G."/>
            <person name="Park J.Y."/>
            <person name="Lim Y.P."/>
            <person name="Ludwig-Muller J."/>
            <person name="Dixelius C."/>
        </authorList>
    </citation>
    <scope>NUCLEOTIDE SEQUENCE</scope>
    <source>
        <tissue evidence="1">Potato root galls</tissue>
    </source>
</reference>
<dbReference type="EMBL" id="HACM01004380">
    <property type="protein sequence ID" value="CRZ04822.1"/>
    <property type="molecule type" value="Transcribed_RNA"/>
</dbReference>
<accession>A0A0H5QT13</accession>
<name>A0A0H5QT13_9EUKA</name>
<protein>
    <submittedName>
        <fullName evidence="1">Uncharacterized protein</fullName>
    </submittedName>
</protein>
<dbReference type="AlphaFoldDB" id="A0A0H5QT13"/>
<organism evidence="1">
    <name type="scientific">Spongospora subterranea</name>
    <dbReference type="NCBI Taxonomy" id="70186"/>
    <lineage>
        <taxon>Eukaryota</taxon>
        <taxon>Sar</taxon>
        <taxon>Rhizaria</taxon>
        <taxon>Endomyxa</taxon>
        <taxon>Phytomyxea</taxon>
        <taxon>Plasmodiophorida</taxon>
        <taxon>Plasmodiophoridae</taxon>
        <taxon>Spongospora</taxon>
    </lineage>
</organism>
<proteinExistence type="predicted"/>